<dbReference type="SMART" id="SM00829">
    <property type="entry name" value="PKS_ER"/>
    <property type="match status" value="1"/>
</dbReference>
<dbReference type="PANTHER" id="PTHR45033:SF2">
    <property type="entry name" value="ZINC-TYPE ALCOHOL DEHYDROGENASE-LIKE PROTEIN C1773.06C"/>
    <property type="match status" value="1"/>
</dbReference>
<dbReference type="InterPro" id="IPR011032">
    <property type="entry name" value="GroES-like_sf"/>
</dbReference>
<dbReference type="InterPro" id="IPR020843">
    <property type="entry name" value="ER"/>
</dbReference>
<proteinExistence type="predicted"/>
<dbReference type="InterPro" id="IPR036291">
    <property type="entry name" value="NAD(P)-bd_dom_sf"/>
</dbReference>
<evidence type="ECO:0000313" key="3">
    <source>
        <dbReference type="Proteomes" id="UP000295341"/>
    </source>
</evidence>
<evidence type="ECO:0000259" key="1">
    <source>
        <dbReference type="SMART" id="SM00829"/>
    </source>
</evidence>
<comment type="caution">
    <text evidence="2">The sequence shown here is derived from an EMBL/GenBank/DDBJ whole genome shotgun (WGS) entry which is preliminary data.</text>
</comment>
<protein>
    <submittedName>
        <fullName evidence="2">NADPH:quinone reductase-like Zn-dependent oxidoreductase</fullName>
    </submittedName>
</protein>
<reference evidence="2 3" key="1">
    <citation type="submission" date="2019-03" db="EMBL/GenBank/DDBJ databases">
        <title>Genomic Encyclopedia of Type Strains, Phase IV (KMG-IV): sequencing the most valuable type-strain genomes for metagenomic binning, comparative biology and taxonomic classification.</title>
        <authorList>
            <person name="Goeker M."/>
        </authorList>
    </citation>
    <scope>NUCLEOTIDE SEQUENCE [LARGE SCALE GENOMIC DNA]</scope>
    <source>
        <strain evidence="2 3">DSM 26377</strain>
    </source>
</reference>
<dbReference type="Proteomes" id="UP000295341">
    <property type="component" value="Unassembled WGS sequence"/>
</dbReference>
<dbReference type="Pfam" id="PF08240">
    <property type="entry name" value="ADH_N"/>
    <property type="match status" value="1"/>
</dbReference>
<name>A0A4R7P4T2_9GAMM</name>
<dbReference type="SUPFAM" id="SSF51735">
    <property type="entry name" value="NAD(P)-binding Rossmann-fold domains"/>
    <property type="match status" value="1"/>
</dbReference>
<dbReference type="Gene3D" id="3.90.180.10">
    <property type="entry name" value="Medium-chain alcohol dehydrogenases, catalytic domain"/>
    <property type="match status" value="1"/>
</dbReference>
<sequence>MTMRAWQFKHGDRIASLKIVQRPSRDPGPGEVRVAVRAVSLNYRDLMAVNGLYPVRVEHPVIAASDSAGEVVAVGAGVTAFKPGDRVANTFFQDYVDGRQTPTKSLHSFGGGIDGVLAEELVLPERCFAKLPQDMDYVEGSTLTCAGVTAWNAMFAIANLQPGARVLLLGTGGVSIWGLQIAKAAGIEALITSSSDEKLAKAKTLGATHTINYRSTPEWQHEVLRLTGGEGVDLVLEVGGEGTLSRSVASARFGGVVALIGGVSGFGTDPNFSPMSLIIGAKRMEGVYVGSAEMLEKLSRFVGLTGIRPVVDKVFAFDEAPDAYRHLESGRHFGKVSIRVGA</sequence>
<dbReference type="CDD" id="cd08276">
    <property type="entry name" value="MDR7"/>
    <property type="match status" value="1"/>
</dbReference>
<dbReference type="InterPro" id="IPR013149">
    <property type="entry name" value="ADH-like_C"/>
</dbReference>
<organism evidence="2 3">
    <name type="scientific">Panacagrimonas perspica</name>
    <dbReference type="NCBI Taxonomy" id="381431"/>
    <lineage>
        <taxon>Bacteria</taxon>
        <taxon>Pseudomonadati</taxon>
        <taxon>Pseudomonadota</taxon>
        <taxon>Gammaproteobacteria</taxon>
        <taxon>Nevskiales</taxon>
        <taxon>Nevskiaceae</taxon>
        <taxon>Panacagrimonas</taxon>
    </lineage>
</organism>
<evidence type="ECO:0000313" key="2">
    <source>
        <dbReference type="EMBL" id="TDU28251.1"/>
    </source>
</evidence>
<keyword evidence="3" id="KW-1185">Reference proteome</keyword>
<dbReference type="InterPro" id="IPR013154">
    <property type="entry name" value="ADH-like_N"/>
</dbReference>
<accession>A0A4R7P4T2</accession>
<dbReference type="GO" id="GO:0016491">
    <property type="term" value="F:oxidoreductase activity"/>
    <property type="evidence" value="ECO:0007669"/>
    <property type="project" value="InterPro"/>
</dbReference>
<dbReference type="InterPro" id="IPR052711">
    <property type="entry name" value="Zinc_ADH-like"/>
</dbReference>
<gene>
    <name evidence="2" type="ORF">DFR24_2618</name>
</gene>
<dbReference type="PANTHER" id="PTHR45033">
    <property type="match status" value="1"/>
</dbReference>
<dbReference type="Pfam" id="PF00107">
    <property type="entry name" value="ADH_zinc_N"/>
    <property type="match status" value="1"/>
</dbReference>
<dbReference type="AlphaFoldDB" id="A0A4R7P4T2"/>
<dbReference type="EMBL" id="SOBT01000009">
    <property type="protein sequence ID" value="TDU28251.1"/>
    <property type="molecule type" value="Genomic_DNA"/>
</dbReference>
<dbReference type="SUPFAM" id="SSF50129">
    <property type="entry name" value="GroES-like"/>
    <property type="match status" value="1"/>
</dbReference>
<dbReference type="Gene3D" id="3.40.50.720">
    <property type="entry name" value="NAD(P)-binding Rossmann-like Domain"/>
    <property type="match status" value="1"/>
</dbReference>
<feature type="domain" description="Enoyl reductase (ER)" evidence="1">
    <location>
        <begin position="12"/>
        <end position="338"/>
    </location>
</feature>